<accession>A0A9D1R0L6</accession>
<gene>
    <name evidence="1" type="ORF">H9874_02165</name>
</gene>
<sequence length="73" mass="8124">MRQGDKACFVRNGMEIAQEAYKTGFSDELQKRDGVGLDPAIIAGIGMCRAKAFECFGRDRFEVQHIPTVGEEQ</sequence>
<organism evidence="1 2">
    <name type="scientific">Candidatus Bilophila faecipullorum</name>
    <dbReference type="NCBI Taxonomy" id="2838482"/>
    <lineage>
        <taxon>Bacteria</taxon>
        <taxon>Pseudomonadati</taxon>
        <taxon>Thermodesulfobacteriota</taxon>
        <taxon>Desulfovibrionia</taxon>
        <taxon>Desulfovibrionales</taxon>
        <taxon>Desulfovibrionaceae</taxon>
        <taxon>Bilophila</taxon>
    </lineage>
</organism>
<comment type="caution">
    <text evidence="1">The sequence shown here is derived from an EMBL/GenBank/DDBJ whole genome shotgun (WGS) entry which is preliminary data.</text>
</comment>
<reference evidence="1" key="1">
    <citation type="journal article" date="2021" name="PeerJ">
        <title>Extensive microbial diversity within the chicken gut microbiome revealed by metagenomics and culture.</title>
        <authorList>
            <person name="Gilroy R."/>
            <person name="Ravi A."/>
            <person name="Getino M."/>
            <person name="Pursley I."/>
            <person name="Horton D.L."/>
            <person name="Alikhan N.F."/>
            <person name="Baker D."/>
            <person name="Gharbi K."/>
            <person name="Hall N."/>
            <person name="Watson M."/>
            <person name="Adriaenssens E.M."/>
            <person name="Foster-Nyarko E."/>
            <person name="Jarju S."/>
            <person name="Secka A."/>
            <person name="Antonio M."/>
            <person name="Oren A."/>
            <person name="Chaudhuri R.R."/>
            <person name="La Ragione R."/>
            <person name="Hildebrand F."/>
            <person name="Pallen M.J."/>
        </authorList>
    </citation>
    <scope>NUCLEOTIDE SEQUENCE</scope>
    <source>
        <strain evidence="1">ChiSxjej5B17-1746</strain>
    </source>
</reference>
<dbReference type="AlphaFoldDB" id="A0A9D1R0L6"/>
<protein>
    <submittedName>
        <fullName evidence="1">Uncharacterized protein</fullName>
    </submittedName>
</protein>
<proteinExistence type="predicted"/>
<dbReference type="EMBL" id="DXGI01000082">
    <property type="protein sequence ID" value="HIW77936.1"/>
    <property type="molecule type" value="Genomic_DNA"/>
</dbReference>
<evidence type="ECO:0000313" key="2">
    <source>
        <dbReference type="Proteomes" id="UP000824264"/>
    </source>
</evidence>
<evidence type="ECO:0000313" key="1">
    <source>
        <dbReference type="EMBL" id="HIW77936.1"/>
    </source>
</evidence>
<reference evidence="1" key="2">
    <citation type="submission" date="2021-04" db="EMBL/GenBank/DDBJ databases">
        <authorList>
            <person name="Gilroy R."/>
        </authorList>
    </citation>
    <scope>NUCLEOTIDE SEQUENCE</scope>
    <source>
        <strain evidence="1">ChiSxjej5B17-1746</strain>
    </source>
</reference>
<name>A0A9D1R0L6_9BACT</name>
<dbReference type="Proteomes" id="UP000824264">
    <property type="component" value="Unassembled WGS sequence"/>
</dbReference>